<proteinExistence type="predicted"/>
<feature type="non-terminal residue" evidence="1">
    <location>
        <position position="108"/>
    </location>
</feature>
<gene>
    <name evidence="1" type="ORF">METZ01_LOCUS146440</name>
</gene>
<name>A0A381ZWD7_9ZZZZ</name>
<reference evidence="1" key="1">
    <citation type="submission" date="2018-05" db="EMBL/GenBank/DDBJ databases">
        <authorList>
            <person name="Lanie J.A."/>
            <person name="Ng W.-L."/>
            <person name="Kazmierczak K.M."/>
            <person name="Andrzejewski T.M."/>
            <person name="Davidsen T.M."/>
            <person name="Wayne K.J."/>
            <person name="Tettelin H."/>
            <person name="Glass J.I."/>
            <person name="Rusch D."/>
            <person name="Podicherti R."/>
            <person name="Tsui H.-C.T."/>
            <person name="Winkler M.E."/>
        </authorList>
    </citation>
    <scope>NUCLEOTIDE SEQUENCE</scope>
</reference>
<protein>
    <recommendedName>
        <fullName evidence="2">TonB-dependent receptor-like beta-barrel domain-containing protein</fullName>
    </recommendedName>
</protein>
<dbReference type="EMBL" id="UINC01022936">
    <property type="protein sequence ID" value="SVA93586.1"/>
    <property type="molecule type" value="Genomic_DNA"/>
</dbReference>
<feature type="non-terminal residue" evidence="1">
    <location>
        <position position="1"/>
    </location>
</feature>
<dbReference type="AlphaFoldDB" id="A0A381ZWD7"/>
<evidence type="ECO:0000313" key="1">
    <source>
        <dbReference type="EMBL" id="SVA93586.1"/>
    </source>
</evidence>
<organism evidence="1">
    <name type="scientific">marine metagenome</name>
    <dbReference type="NCBI Taxonomy" id="408172"/>
    <lineage>
        <taxon>unclassified sequences</taxon>
        <taxon>metagenomes</taxon>
        <taxon>ecological metagenomes</taxon>
    </lineage>
</organism>
<sequence>VNRNGGLFWNEDWRAGRLFFDGTWTIYPRLFGPEIEEKFINSNQDETQFDTTAVMSYFIYDQGDYLLDRLSVGANYAGNGRNLHIHGFKRSYSGRYNQYDSGSSQPIQ</sequence>
<accession>A0A381ZWD7</accession>
<evidence type="ECO:0008006" key="2">
    <source>
        <dbReference type="Google" id="ProtNLM"/>
    </source>
</evidence>